<dbReference type="Proteomes" id="UP000291334">
    <property type="component" value="Unassembled WGS sequence"/>
</dbReference>
<dbReference type="SUPFAM" id="SSF53335">
    <property type="entry name" value="S-adenosyl-L-methionine-dependent methyltransferases"/>
    <property type="match status" value="1"/>
</dbReference>
<accession>A0ABY1ZBI1</accession>
<evidence type="ECO:0008006" key="3">
    <source>
        <dbReference type="Google" id="ProtNLM"/>
    </source>
</evidence>
<organism evidence="1 2">
    <name type="scientific">Phytopseudomonas dryadis</name>
    <dbReference type="NCBI Taxonomy" id="2487520"/>
    <lineage>
        <taxon>Bacteria</taxon>
        <taxon>Pseudomonadati</taxon>
        <taxon>Pseudomonadota</taxon>
        <taxon>Gammaproteobacteria</taxon>
        <taxon>Pseudomonadales</taxon>
        <taxon>Pseudomonadaceae</taxon>
        <taxon>Phytopseudomonas</taxon>
    </lineage>
</organism>
<gene>
    <name evidence="1" type="ORF">DNK34_02280</name>
</gene>
<keyword evidence="2" id="KW-1185">Reference proteome</keyword>
<dbReference type="InterPro" id="IPR029063">
    <property type="entry name" value="SAM-dependent_MTases_sf"/>
</dbReference>
<name>A0ABY1ZBI1_9GAMM</name>
<evidence type="ECO:0000313" key="1">
    <source>
        <dbReference type="EMBL" id="TBV09384.1"/>
    </source>
</evidence>
<comment type="caution">
    <text evidence="1">The sequence shown here is derived from an EMBL/GenBank/DDBJ whole genome shotgun (WGS) entry which is preliminary data.</text>
</comment>
<dbReference type="EMBL" id="QJUM01000002">
    <property type="protein sequence ID" value="TBV09384.1"/>
    <property type="molecule type" value="Genomic_DNA"/>
</dbReference>
<dbReference type="Gene3D" id="3.40.50.150">
    <property type="entry name" value="Vaccinia Virus protein VP39"/>
    <property type="match status" value="1"/>
</dbReference>
<proteinExistence type="predicted"/>
<reference evidence="1 2" key="1">
    <citation type="submission" date="2018-06" db="EMBL/GenBank/DDBJ databases">
        <title>Three novel Pseudomonas species isolated from symptomatic oak.</title>
        <authorList>
            <person name="Bueno-Gonzalez V."/>
            <person name="Brady C."/>
        </authorList>
    </citation>
    <scope>NUCLEOTIDE SEQUENCE [LARGE SCALE GENOMIC DNA]</scope>
    <source>
        <strain evidence="1 2">P26B</strain>
    </source>
</reference>
<dbReference type="RefSeq" id="WP_131174528.1">
    <property type="nucleotide sequence ID" value="NZ_QJUM01000002.1"/>
</dbReference>
<evidence type="ECO:0000313" key="2">
    <source>
        <dbReference type="Proteomes" id="UP000291334"/>
    </source>
</evidence>
<protein>
    <recommendedName>
        <fullName evidence="3">Site-specific DNA-methyltransferase (cytosine-N(4)-specific)</fullName>
    </recommendedName>
</protein>
<sequence length="489" mass="54424">MVPEALCVSVASRAKGRLEAFGTLVDWNLERGYGLGVDMTARQTGLSGATDGKSAELRRRLSARTNGDTNFWAFSNLRSRSGNHALFQYPAMMVPELQGALLDDLIAVEDNISLVYDPFSGSGTVMLESLYRGINYYGTDINPMAILLCEVKSAPPAVKVATEAVSLIIRQAEKIEILPFDFPNINKWFKPEIRLGLSKLRSLIIENPNQPIRKFLWVCLAETIRLVSNSRISTFKLHTYSQEDIERRESNAIKAFKLVCEQNLARLEAHWSRISNSLEKREHPIIALSSGSASGTWEASQLADVLMTSPPYGDNKTTVPYGQHSYLPLRWIDPTDLHQGFDSSLLESTSRIDSLSLGGSLKLADQARFELGTASPSLERFIQKIEHAAPLRKKTLSFCRDYKESLINISSRLKLGAFCFFTLGERKVGGKTFPLVDITKELLTESGHEIVFTIERALPASRKRMAAKNSEGSTMASEWILVTRSWGGL</sequence>